<keyword evidence="3" id="KW-0460">Magnesium</keyword>
<dbReference type="Proteomes" id="UP000004310">
    <property type="component" value="Unassembled WGS sequence"/>
</dbReference>
<evidence type="ECO:0000313" key="6">
    <source>
        <dbReference type="Proteomes" id="UP000004310"/>
    </source>
</evidence>
<dbReference type="HOGENOM" id="CLU_029499_5_0_5"/>
<evidence type="ECO:0000256" key="2">
    <source>
        <dbReference type="ARBA" id="ARBA00022695"/>
    </source>
</evidence>
<evidence type="ECO:0000259" key="4">
    <source>
        <dbReference type="Pfam" id="PF12804"/>
    </source>
</evidence>
<gene>
    <name evidence="5" type="ORF">FP2506_06006</name>
</gene>
<protein>
    <submittedName>
        <fullName evidence="5">Putative nucleotide sugar-1-phosphate transferase</fullName>
    </submittedName>
</protein>
<dbReference type="SUPFAM" id="SSF53448">
    <property type="entry name" value="Nucleotide-diphospho-sugar transferases"/>
    <property type="match status" value="1"/>
</dbReference>
<dbReference type="InterPro" id="IPR025877">
    <property type="entry name" value="MobA-like_NTP_Trfase"/>
</dbReference>
<keyword evidence="1 5" id="KW-0808">Transferase</keyword>
<dbReference type="Pfam" id="PF12804">
    <property type="entry name" value="NTP_transf_3"/>
    <property type="match status" value="1"/>
</dbReference>
<keyword evidence="6" id="KW-1185">Reference proteome</keyword>
<dbReference type="InterPro" id="IPR050065">
    <property type="entry name" value="GlmU-like"/>
</dbReference>
<reference evidence="5 6" key="1">
    <citation type="journal article" date="2010" name="J. Bacteriol.">
        <title>Genome sequence of Fulvimarina pelagi HTCC2506T, a Mn(II)-oxidizing alphaproteobacterium possessing an aerobic anoxygenic photosynthetic gene cluster and Xanthorhodopsin.</title>
        <authorList>
            <person name="Kang I."/>
            <person name="Oh H.M."/>
            <person name="Lim S.I."/>
            <person name="Ferriera S."/>
            <person name="Giovannoni S.J."/>
            <person name="Cho J.C."/>
        </authorList>
    </citation>
    <scope>NUCLEOTIDE SEQUENCE [LARGE SCALE GENOMIC DNA]</scope>
    <source>
        <strain evidence="5 6">HTCC2506</strain>
    </source>
</reference>
<dbReference type="PANTHER" id="PTHR43584">
    <property type="entry name" value="NUCLEOTIDYL TRANSFERASE"/>
    <property type="match status" value="1"/>
</dbReference>
<dbReference type="STRING" id="217511.GCA_001463845_03500"/>
<evidence type="ECO:0000256" key="3">
    <source>
        <dbReference type="ARBA" id="ARBA00022842"/>
    </source>
</evidence>
<evidence type="ECO:0000313" key="5">
    <source>
        <dbReference type="EMBL" id="EAU42369.1"/>
    </source>
</evidence>
<dbReference type="PANTHER" id="PTHR43584:SF8">
    <property type="entry name" value="N-ACETYLMURAMATE ALPHA-1-PHOSPHATE URIDYLYLTRANSFERASE"/>
    <property type="match status" value="1"/>
</dbReference>
<feature type="domain" description="MobA-like NTP transferase" evidence="4">
    <location>
        <begin position="22"/>
        <end position="148"/>
    </location>
</feature>
<dbReference type="Gene3D" id="3.90.550.10">
    <property type="entry name" value="Spore Coat Polysaccharide Biosynthesis Protein SpsA, Chain A"/>
    <property type="match status" value="1"/>
</dbReference>
<dbReference type="InterPro" id="IPR029044">
    <property type="entry name" value="Nucleotide-diphossugar_trans"/>
</dbReference>
<accession>Q0G7J5</accession>
<name>Q0G7J5_9HYPH</name>
<dbReference type="eggNOG" id="COG1213">
    <property type="taxonomic scope" value="Bacteria"/>
</dbReference>
<dbReference type="EMBL" id="AATP01000001">
    <property type="protein sequence ID" value="EAU42369.1"/>
    <property type="molecule type" value="Genomic_DNA"/>
</dbReference>
<sequence>MRGPNACHGREIAGRAESLMRVIILAAGQGKRLLPHTETIPKAMVGIGGVPLVMRTIQHFALHPLVSQIRVVGGYRVEALRRGLDAYEPKAEVVFNEIFASSGPQASVLTGMRGDWSGGVMIVNGDTFLEPRLIASVLDRCAMRSHTMALFGSPVRKAFPDDVQIILKPEGENISSVGKNQAPIAGHRSSGIFHAATPESTDRVAEAMRASLQAGEPTWHGALNRLIAAGHAIRFCPVDEYDWEEIDCPEDLSRCNARVMAYS</sequence>
<keyword evidence="2" id="KW-0548">Nucleotidyltransferase</keyword>
<evidence type="ECO:0000256" key="1">
    <source>
        <dbReference type="ARBA" id="ARBA00022679"/>
    </source>
</evidence>
<comment type="caution">
    <text evidence="5">The sequence shown here is derived from an EMBL/GenBank/DDBJ whole genome shotgun (WGS) entry which is preliminary data.</text>
</comment>
<dbReference type="GO" id="GO:0016779">
    <property type="term" value="F:nucleotidyltransferase activity"/>
    <property type="evidence" value="ECO:0007669"/>
    <property type="project" value="UniProtKB-KW"/>
</dbReference>
<dbReference type="AlphaFoldDB" id="Q0G7J5"/>
<organism evidence="5 6">
    <name type="scientific">Fulvimarina pelagi HTCC2506</name>
    <dbReference type="NCBI Taxonomy" id="314231"/>
    <lineage>
        <taxon>Bacteria</taxon>
        <taxon>Pseudomonadati</taxon>
        <taxon>Pseudomonadota</taxon>
        <taxon>Alphaproteobacteria</taxon>
        <taxon>Hyphomicrobiales</taxon>
        <taxon>Aurantimonadaceae</taxon>
        <taxon>Fulvimarina</taxon>
    </lineage>
</organism>
<proteinExistence type="predicted"/>